<dbReference type="AlphaFoldDB" id="A0A8J2UQA0"/>
<keyword evidence="1 6" id="KW-0597">Phosphoprotein</keyword>
<keyword evidence="4 7" id="KW-0238">DNA-binding</keyword>
<dbReference type="CDD" id="cd17624">
    <property type="entry name" value="REC_OmpR_PmrA-like"/>
    <property type="match status" value="1"/>
</dbReference>
<reference evidence="10" key="1">
    <citation type="journal article" date="2014" name="Int. J. Syst. Evol. Microbiol.">
        <title>Complete genome sequence of Corynebacterium casei LMG S-19264T (=DSM 44701T), isolated from a smear-ripened cheese.</title>
        <authorList>
            <consortium name="US DOE Joint Genome Institute (JGI-PGF)"/>
            <person name="Walter F."/>
            <person name="Albersmeier A."/>
            <person name="Kalinowski J."/>
            <person name="Ruckert C."/>
        </authorList>
    </citation>
    <scope>NUCLEOTIDE SEQUENCE</scope>
    <source>
        <strain evidence="10">CCM 7086</strain>
    </source>
</reference>
<keyword evidence="5" id="KW-0804">Transcription</keyword>
<evidence type="ECO:0000256" key="6">
    <source>
        <dbReference type="PROSITE-ProRule" id="PRU00169"/>
    </source>
</evidence>
<dbReference type="Proteomes" id="UP000620266">
    <property type="component" value="Unassembled WGS sequence"/>
</dbReference>
<dbReference type="InterPro" id="IPR016032">
    <property type="entry name" value="Sig_transdc_resp-reg_C-effctor"/>
</dbReference>
<evidence type="ECO:0000259" key="8">
    <source>
        <dbReference type="PROSITE" id="PS50110"/>
    </source>
</evidence>
<keyword evidence="2" id="KW-0902">Two-component regulatory system</keyword>
<name>A0A8J2UQA0_9BURK</name>
<evidence type="ECO:0000256" key="1">
    <source>
        <dbReference type="ARBA" id="ARBA00022553"/>
    </source>
</evidence>
<accession>A0A8J2UQA0</accession>
<dbReference type="PANTHER" id="PTHR48111:SF22">
    <property type="entry name" value="REGULATOR OF RPOS"/>
    <property type="match status" value="1"/>
</dbReference>
<dbReference type="GO" id="GO:0006355">
    <property type="term" value="P:regulation of DNA-templated transcription"/>
    <property type="evidence" value="ECO:0007669"/>
    <property type="project" value="InterPro"/>
</dbReference>
<dbReference type="FunFam" id="1.10.10.10:FF:000058">
    <property type="entry name" value="DNA-binding response OmpR family regulator"/>
    <property type="match status" value="1"/>
</dbReference>
<proteinExistence type="predicted"/>
<evidence type="ECO:0000256" key="4">
    <source>
        <dbReference type="ARBA" id="ARBA00023125"/>
    </source>
</evidence>
<dbReference type="PANTHER" id="PTHR48111">
    <property type="entry name" value="REGULATOR OF RPOS"/>
    <property type="match status" value="1"/>
</dbReference>
<dbReference type="PROSITE" id="PS51755">
    <property type="entry name" value="OMPR_PHOB"/>
    <property type="match status" value="1"/>
</dbReference>
<reference evidence="10" key="2">
    <citation type="submission" date="2020-09" db="EMBL/GenBank/DDBJ databases">
        <authorList>
            <person name="Sun Q."/>
            <person name="Sedlacek I."/>
        </authorList>
    </citation>
    <scope>NUCLEOTIDE SEQUENCE</scope>
    <source>
        <strain evidence="10">CCM 7086</strain>
    </source>
</reference>
<dbReference type="Gene3D" id="6.10.250.690">
    <property type="match status" value="1"/>
</dbReference>
<dbReference type="SUPFAM" id="SSF52172">
    <property type="entry name" value="CheY-like"/>
    <property type="match status" value="1"/>
</dbReference>
<dbReference type="InterPro" id="IPR011006">
    <property type="entry name" value="CheY-like_superfamily"/>
</dbReference>
<comment type="caution">
    <text evidence="10">The sequence shown here is derived from an EMBL/GenBank/DDBJ whole genome shotgun (WGS) entry which is preliminary data.</text>
</comment>
<evidence type="ECO:0000313" key="11">
    <source>
        <dbReference type="Proteomes" id="UP000620266"/>
    </source>
</evidence>
<feature type="DNA-binding region" description="OmpR/PhoB-type" evidence="7">
    <location>
        <begin position="136"/>
        <end position="233"/>
    </location>
</feature>
<dbReference type="SMART" id="SM00448">
    <property type="entry name" value="REC"/>
    <property type="match status" value="1"/>
</dbReference>
<organism evidence="10 11">
    <name type="scientific">Oxalicibacterium flavum</name>
    <dbReference type="NCBI Taxonomy" id="179467"/>
    <lineage>
        <taxon>Bacteria</taxon>
        <taxon>Pseudomonadati</taxon>
        <taxon>Pseudomonadota</taxon>
        <taxon>Betaproteobacteria</taxon>
        <taxon>Burkholderiales</taxon>
        <taxon>Oxalobacteraceae</taxon>
        <taxon>Oxalicibacterium</taxon>
    </lineage>
</organism>
<dbReference type="Pfam" id="PF00072">
    <property type="entry name" value="Response_reg"/>
    <property type="match status" value="1"/>
</dbReference>
<dbReference type="SUPFAM" id="SSF46894">
    <property type="entry name" value="C-terminal effector domain of the bipartite response regulators"/>
    <property type="match status" value="1"/>
</dbReference>
<dbReference type="InterPro" id="IPR039420">
    <property type="entry name" value="WalR-like"/>
</dbReference>
<dbReference type="Gene3D" id="1.10.10.10">
    <property type="entry name" value="Winged helix-like DNA-binding domain superfamily/Winged helix DNA-binding domain"/>
    <property type="match status" value="1"/>
</dbReference>
<gene>
    <name evidence="10" type="primary">colR</name>
    <name evidence="10" type="ORF">GCM10007205_15060</name>
</gene>
<dbReference type="InterPro" id="IPR001789">
    <property type="entry name" value="Sig_transdc_resp-reg_receiver"/>
</dbReference>
<dbReference type="InterPro" id="IPR036388">
    <property type="entry name" value="WH-like_DNA-bd_sf"/>
</dbReference>
<dbReference type="GO" id="GO:0005829">
    <property type="term" value="C:cytosol"/>
    <property type="evidence" value="ECO:0007669"/>
    <property type="project" value="TreeGrafter"/>
</dbReference>
<dbReference type="GO" id="GO:0000976">
    <property type="term" value="F:transcription cis-regulatory region binding"/>
    <property type="evidence" value="ECO:0007669"/>
    <property type="project" value="TreeGrafter"/>
</dbReference>
<dbReference type="Pfam" id="PF00486">
    <property type="entry name" value="Trans_reg_C"/>
    <property type="match status" value="1"/>
</dbReference>
<evidence type="ECO:0000256" key="5">
    <source>
        <dbReference type="ARBA" id="ARBA00023163"/>
    </source>
</evidence>
<sequence length="238" mass="26440">MSVPNRSQTMRILIIEDNADIVANLYAFLEPRGYVLDSAANGYAGFALAAQHEYDAIILDIKVPGIDGLAVCRKLRDELKKDTPVLMLTARDTLDDKVAGFDSGADDYLVKPFSLLEVEVRLKALIRRARGKNQGTNFLSVGDLVFDTSTYEVNRAGTPITLTKTGFKILTCLMKEAPKVVSRETLELEVWGDHPPDSDALRTHIHALRQALDKNYSFPMLRTVQGIGYRLVESDDPN</sequence>
<feature type="domain" description="OmpR/PhoB-type" evidence="9">
    <location>
        <begin position="136"/>
        <end position="233"/>
    </location>
</feature>
<evidence type="ECO:0000313" key="10">
    <source>
        <dbReference type="EMBL" id="GGC06790.1"/>
    </source>
</evidence>
<dbReference type="Gene3D" id="3.40.50.2300">
    <property type="match status" value="1"/>
</dbReference>
<evidence type="ECO:0000256" key="2">
    <source>
        <dbReference type="ARBA" id="ARBA00023012"/>
    </source>
</evidence>
<dbReference type="SMART" id="SM00862">
    <property type="entry name" value="Trans_reg_C"/>
    <property type="match status" value="1"/>
</dbReference>
<dbReference type="GO" id="GO:0032993">
    <property type="term" value="C:protein-DNA complex"/>
    <property type="evidence" value="ECO:0007669"/>
    <property type="project" value="TreeGrafter"/>
</dbReference>
<feature type="domain" description="Response regulatory" evidence="8">
    <location>
        <begin position="11"/>
        <end position="126"/>
    </location>
</feature>
<dbReference type="InterPro" id="IPR001867">
    <property type="entry name" value="OmpR/PhoB-type_DNA-bd"/>
</dbReference>
<evidence type="ECO:0000259" key="9">
    <source>
        <dbReference type="PROSITE" id="PS51755"/>
    </source>
</evidence>
<dbReference type="FunFam" id="3.40.50.2300:FF:000001">
    <property type="entry name" value="DNA-binding response regulator PhoB"/>
    <property type="match status" value="1"/>
</dbReference>
<protein>
    <submittedName>
        <fullName evidence="10">DNA-binding response regulator</fullName>
    </submittedName>
</protein>
<evidence type="ECO:0000256" key="3">
    <source>
        <dbReference type="ARBA" id="ARBA00023015"/>
    </source>
</evidence>
<dbReference type="GO" id="GO:0000156">
    <property type="term" value="F:phosphorelay response regulator activity"/>
    <property type="evidence" value="ECO:0007669"/>
    <property type="project" value="TreeGrafter"/>
</dbReference>
<dbReference type="EMBL" id="BMCG01000003">
    <property type="protein sequence ID" value="GGC06790.1"/>
    <property type="molecule type" value="Genomic_DNA"/>
</dbReference>
<evidence type="ECO:0000256" key="7">
    <source>
        <dbReference type="PROSITE-ProRule" id="PRU01091"/>
    </source>
</evidence>
<keyword evidence="3" id="KW-0805">Transcription regulation</keyword>
<feature type="modified residue" description="4-aspartylphosphate" evidence="6">
    <location>
        <position position="60"/>
    </location>
</feature>
<keyword evidence="11" id="KW-1185">Reference proteome</keyword>
<dbReference type="PROSITE" id="PS50110">
    <property type="entry name" value="RESPONSE_REGULATORY"/>
    <property type="match status" value="1"/>
</dbReference>
<dbReference type="CDD" id="cd00383">
    <property type="entry name" value="trans_reg_C"/>
    <property type="match status" value="1"/>
</dbReference>